<dbReference type="PROSITE" id="PS51294">
    <property type="entry name" value="HTH_MYB"/>
    <property type="match status" value="1"/>
</dbReference>
<sequence>MGLAATSDLALDLGPPSSSPAPASLVVGLVREAAGEAGRVAKLEERIRALEEERRKIEGFRRELPLCMLLVTDAIDGMKGELARSRPVMEEFMPVKRDSQGGGEMRREDDDRDKVNWMSSAQLWSDNHSATNTSSTTSNTTAATNNVSTSGYRKKNPAQRAGGGDDRRVQSDESPSADSDYRNGGGAFLPFRGLPGCHPGVSTKEKVVPLPCLPFLAPATKTPRAIVSPATGDRGAAPPTVADAEVTLQEHLQTSRKSRRCWSPELHRRFVNSLQQLGGAHAATPKQIRELMKVDGLTNDEVKSHLQKYRLHTRKAPASSNSASRAVVVLGGPWLSQEDYPPTKESTSQSGSPHGPLQLLSATAQGGASVMGGDSCEEDGRSESYSWKGHMQRSSGEETD</sequence>
<evidence type="ECO:0000256" key="1">
    <source>
        <dbReference type="ARBA" id="ARBA00004123"/>
    </source>
</evidence>
<accession>A0A1D1Y7M1</accession>
<dbReference type="GO" id="GO:0005634">
    <property type="term" value="C:nucleus"/>
    <property type="evidence" value="ECO:0007669"/>
    <property type="project" value="UniProtKB-SubCell"/>
</dbReference>
<reference evidence="9" key="1">
    <citation type="submission" date="2015-07" db="EMBL/GenBank/DDBJ databases">
        <title>Transcriptome Assembly of Anthurium amnicola.</title>
        <authorList>
            <person name="Suzuki J."/>
        </authorList>
    </citation>
    <scope>NUCLEOTIDE SEQUENCE</scope>
</reference>
<evidence type="ECO:0000313" key="9">
    <source>
        <dbReference type="EMBL" id="JAT50586.1"/>
    </source>
</evidence>
<organism evidence="9">
    <name type="scientific">Anthurium amnicola</name>
    <dbReference type="NCBI Taxonomy" id="1678845"/>
    <lineage>
        <taxon>Eukaryota</taxon>
        <taxon>Viridiplantae</taxon>
        <taxon>Streptophyta</taxon>
        <taxon>Embryophyta</taxon>
        <taxon>Tracheophyta</taxon>
        <taxon>Spermatophyta</taxon>
        <taxon>Magnoliopsida</taxon>
        <taxon>Liliopsida</taxon>
        <taxon>Araceae</taxon>
        <taxon>Pothoideae</taxon>
        <taxon>Potheae</taxon>
        <taxon>Anthurium</taxon>
    </lineage>
</organism>
<keyword evidence="5" id="KW-0539">Nucleus</keyword>
<gene>
    <name evidence="9" type="primary">ARR18_1</name>
    <name evidence="9" type="ORF">g.119245</name>
</gene>
<evidence type="ECO:0000256" key="3">
    <source>
        <dbReference type="ARBA" id="ARBA00023125"/>
    </source>
</evidence>
<dbReference type="NCBIfam" id="TIGR01557">
    <property type="entry name" value="myb_SHAQKYF"/>
    <property type="match status" value="1"/>
</dbReference>
<dbReference type="GO" id="GO:0003700">
    <property type="term" value="F:DNA-binding transcription factor activity"/>
    <property type="evidence" value="ECO:0007669"/>
    <property type="project" value="InterPro"/>
</dbReference>
<evidence type="ECO:0000256" key="4">
    <source>
        <dbReference type="ARBA" id="ARBA00023163"/>
    </source>
</evidence>
<feature type="compositionally biased region" description="Polar residues" evidence="7">
    <location>
        <begin position="117"/>
        <end position="128"/>
    </location>
</feature>
<dbReference type="GO" id="GO:0003677">
    <property type="term" value="F:DNA binding"/>
    <property type="evidence" value="ECO:0007669"/>
    <property type="project" value="UniProtKB-KW"/>
</dbReference>
<keyword evidence="3" id="KW-0238">DNA-binding</keyword>
<dbReference type="Pfam" id="PF26575">
    <property type="entry name" value="HHO5_N"/>
    <property type="match status" value="1"/>
</dbReference>
<keyword evidence="6" id="KW-0175">Coiled coil</keyword>
<feature type="region of interest" description="Disordered" evidence="7">
    <location>
        <begin position="1"/>
        <end position="21"/>
    </location>
</feature>
<dbReference type="FunFam" id="1.10.10.60:FF:000002">
    <property type="entry name" value="Myb family transcription factor"/>
    <property type="match status" value="1"/>
</dbReference>
<dbReference type="InterPro" id="IPR017930">
    <property type="entry name" value="Myb_dom"/>
</dbReference>
<evidence type="ECO:0000256" key="7">
    <source>
        <dbReference type="SAM" id="MobiDB-lite"/>
    </source>
</evidence>
<dbReference type="InterPro" id="IPR006447">
    <property type="entry name" value="Myb_dom_plants"/>
</dbReference>
<dbReference type="Pfam" id="PF00249">
    <property type="entry name" value="Myb_DNA-binding"/>
    <property type="match status" value="1"/>
</dbReference>
<evidence type="ECO:0000256" key="6">
    <source>
        <dbReference type="SAM" id="Coils"/>
    </source>
</evidence>
<dbReference type="InterPro" id="IPR058673">
    <property type="entry name" value="HHO5-like_N"/>
</dbReference>
<dbReference type="PANTHER" id="PTHR31003:SF3">
    <property type="entry name" value="HOMEODOMAIN-LIKE SUPERFAMILY PROTEIN-RELATED"/>
    <property type="match status" value="1"/>
</dbReference>
<comment type="subcellular location">
    <subcellularLocation>
        <location evidence="1">Nucleus</location>
    </subcellularLocation>
</comment>
<dbReference type="AlphaFoldDB" id="A0A1D1Y7M1"/>
<dbReference type="Gene3D" id="1.10.10.60">
    <property type="entry name" value="Homeodomain-like"/>
    <property type="match status" value="1"/>
</dbReference>
<feature type="compositionally biased region" description="Low complexity" evidence="7">
    <location>
        <begin position="7"/>
        <end position="21"/>
    </location>
</feature>
<dbReference type="SUPFAM" id="SSF46689">
    <property type="entry name" value="Homeodomain-like"/>
    <property type="match status" value="1"/>
</dbReference>
<name>A0A1D1Y7M1_9ARAE</name>
<feature type="coiled-coil region" evidence="6">
    <location>
        <begin position="33"/>
        <end position="63"/>
    </location>
</feature>
<feature type="region of interest" description="Disordered" evidence="7">
    <location>
        <begin position="94"/>
        <end position="184"/>
    </location>
</feature>
<dbReference type="InterPro" id="IPR001005">
    <property type="entry name" value="SANT/Myb"/>
</dbReference>
<evidence type="ECO:0000256" key="5">
    <source>
        <dbReference type="ARBA" id="ARBA00023242"/>
    </source>
</evidence>
<keyword evidence="2" id="KW-0805">Transcription regulation</keyword>
<feature type="domain" description="HTH myb-type" evidence="8">
    <location>
        <begin position="254"/>
        <end position="314"/>
    </location>
</feature>
<dbReference type="InterPro" id="IPR044787">
    <property type="entry name" value="HHO5-like"/>
</dbReference>
<feature type="region of interest" description="Disordered" evidence="7">
    <location>
        <begin position="337"/>
        <end position="400"/>
    </location>
</feature>
<keyword evidence="4" id="KW-0804">Transcription</keyword>
<dbReference type="EMBL" id="GDJX01017350">
    <property type="protein sequence ID" value="JAT50586.1"/>
    <property type="molecule type" value="Transcribed_RNA"/>
</dbReference>
<dbReference type="InterPro" id="IPR009057">
    <property type="entry name" value="Homeodomain-like_sf"/>
</dbReference>
<feature type="compositionally biased region" description="Low complexity" evidence="7">
    <location>
        <begin position="129"/>
        <end position="150"/>
    </location>
</feature>
<evidence type="ECO:0000259" key="8">
    <source>
        <dbReference type="PROSITE" id="PS51294"/>
    </source>
</evidence>
<evidence type="ECO:0000256" key="2">
    <source>
        <dbReference type="ARBA" id="ARBA00023015"/>
    </source>
</evidence>
<feature type="compositionally biased region" description="Basic and acidic residues" evidence="7">
    <location>
        <begin position="94"/>
        <end position="115"/>
    </location>
</feature>
<dbReference type="PANTHER" id="PTHR31003">
    <property type="entry name" value="MYB FAMILY TRANSCRIPTION FACTOR"/>
    <property type="match status" value="1"/>
</dbReference>
<proteinExistence type="predicted"/>
<protein>
    <submittedName>
        <fullName evidence="9">Two-component response regulator ARR18</fullName>
    </submittedName>
</protein>